<sequence length="93" mass="10494">MDTIIFYLLGSLAFVFCLTIIVLPQLLYKYILPSAPERELSIEANMWPLTLAPEHFSKSGQRIRFIGFKILWCCAASMGVIILGIISFLLVVN</sequence>
<comment type="caution">
    <text evidence="2">The sequence shown here is derived from an EMBL/GenBank/DDBJ whole genome shotgun (WGS) entry which is preliminary data.</text>
</comment>
<proteinExistence type="predicted"/>
<dbReference type="Proteomes" id="UP000076503">
    <property type="component" value="Unassembled WGS sequence"/>
</dbReference>
<accession>A0A167AHQ3</accession>
<evidence type="ECO:0000313" key="2">
    <source>
        <dbReference type="EMBL" id="KZN45395.1"/>
    </source>
</evidence>
<feature type="transmembrane region" description="Helical" evidence="1">
    <location>
        <begin position="70"/>
        <end position="92"/>
    </location>
</feature>
<reference evidence="2 3" key="1">
    <citation type="submission" date="2013-07" db="EMBL/GenBank/DDBJ databases">
        <title>Comparative Genomic and Metabolomic Analysis of Twelve Strains of Pseudoalteromonas luteoviolacea.</title>
        <authorList>
            <person name="Vynne N.G."/>
            <person name="Mansson M."/>
            <person name="Gram L."/>
        </authorList>
    </citation>
    <scope>NUCLEOTIDE SEQUENCE [LARGE SCALE GENOMIC DNA]</scope>
    <source>
        <strain evidence="2 3">H33</strain>
    </source>
</reference>
<dbReference type="EMBL" id="AUXZ01000130">
    <property type="protein sequence ID" value="KZN45395.1"/>
    <property type="molecule type" value="Genomic_DNA"/>
</dbReference>
<organism evidence="2 3">
    <name type="scientific">Pseudoalteromonas luteoviolacea H33</name>
    <dbReference type="NCBI Taxonomy" id="1365251"/>
    <lineage>
        <taxon>Bacteria</taxon>
        <taxon>Pseudomonadati</taxon>
        <taxon>Pseudomonadota</taxon>
        <taxon>Gammaproteobacteria</taxon>
        <taxon>Alteromonadales</taxon>
        <taxon>Pseudoalteromonadaceae</taxon>
        <taxon>Pseudoalteromonas</taxon>
    </lineage>
</organism>
<dbReference type="PATRIC" id="fig|1365251.3.peg.4987"/>
<keyword evidence="1" id="KW-0472">Membrane</keyword>
<keyword evidence="1" id="KW-0812">Transmembrane</keyword>
<dbReference type="OrthoDB" id="6402605at2"/>
<protein>
    <submittedName>
        <fullName evidence="2">Uncharacterized protein</fullName>
    </submittedName>
</protein>
<gene>
    <name evidence="2" type="ORF">N476_05095</name>
</gene>
<evidence type="ECO:0000313" key="3">
    <source>
        <dbReference type="Proteomes" id="UP000076503"/>
    </source>
</evidence>
<name>A0A167AHQ3_9GAMM</name>
<evidence type="ECO:0000256" key="1">
    <source>
        <dbReference type="SAM" id="Phobius"/>
    </source>
</evidence>
<dbReference type="RefSeq" id="WP_063364100.1">
    <property type="nucleotide sequence ID" value="NZ_AUXZ01000130.1"/>
</dbReference>
<dbReference type="AlphaFoldDB" id="A0A167AHQ3"/>
<keyword evidence="1" id="KW-1133">Transmembrane helix</keyword>
<feature type="transmembrane region" description="Helical" evidence="1">
    <location>
        <begin position="6"/>
        <end position="28"/>
    </location>
</feature>